<name>A0A3P8ILM3_9TREM</name>
<dbReference type="Proteomes" id="UP000269396">
    <property type="component" value="Unassembled WGS sequence"/>
</dbReference>
<dbReference type="AlphaFoldDB" id="A0A3P8ILM3"/>
<proteinExistence type="predicted"/>
<sequence>MSRIGICVFRADCFDIALSHGGVFESRIEHQLRDPGTFT</sequence>
<gene>
    <name evidence="1" type="ORF">SMTD_LOCUS10791</name>
</gene>
<protein>
    <submittedName>
        <fullName evidence="1">Uncharacterized protein</fullName>
    </submittedName>
</protein>
<reference evidence="1 2" key="1">
    <citation type="submission" date="2018-11" db="EMBL/GenBank/DDBJ databases">
        <authorList>
            <consortium name="Pathogen Informatics"/>
        </authorList>
    </citation>
    <scope>NUCLEOTIDE SEQUENCE [LARGE SCALE GENOMIC DNA]</scope>
    <source>
        <strain>Denwood</strain>
        <strain evidence="2">Zambia</strain>
    </source>
</reference>
<accession>A0A3P8ILM3</accession>
<dbReference type="EMBL" id="UZAL01030875">
    <property type="protein sequence ID" value="VDP56006.1"/>
    <property type="molecule type" value="Genomic_DNA"/>
</dbReference>
<evidence type="ECO:0000313" key="2">
    <source>
        <dbReference type="Proteomes" id="UP000269396"/>
    </source>
</evidence>
<keyword evidence="2" id="KW-1185">Reference proteome</keyword>
<organism evidence="1 2">
    <name type="scientific">Schistosoma mattheei</name>
    <dbReference type="NCBI Taxonomy" id="31246"/>
    <lineage>
        <taxon>Eukaryota</taxon>
        <taxon>Metazoa</taxon>
        <taxon>Spiralia</taxon>
        <taxon>Lophotrochozoa</taxon>
        <taxon>Platyhelminthes</taxon>
        <taxon>Trematoda</taxon>
        <taxon>Digenea</taxon>
        <taxon>Strigeidida</taxon>
        <taxon>Schistosomatoidea</taxon>
        <taxon>Schistosomatidae</taxon>
        <taxon>Schistosoma</taxon>
    </lineage>
</organism>
<evidence type="ECO:0000313" key="1">
    <source>
        <dbReference type="EMBL" id="VDP56006.1"/>
    </source>
</evidence>